<protein>
    <submittedName>
        <fullName evidence="1">Uncharacterized protein</fullName>
    </submittedName>
</protein>
<evidence type="ECO:0000313" key="2">
    <source>
        <dbReference type="Proteomes" id="UP000501690"/>
    </source>
</evidence>
<reference evidence="1 2" key="1">
    <citation type="submission" date="2019-04" db="EMBL/GenBank/DDBJ databases">
        <title>An improved genome assembly and genetic linkage map for asparagus bean, Vigna unguiculata ssp. sesquipedialis.</title>
        <authorList>
            <person name="Xia Q."/>
            <person name="Zhang R."/>
            <person name="Dong Y."/>
        </authorList>
    </citation>
    <scope>NUCLEOTIDE SEQUENCE [LARGE SCALE GENOMIC DNA]</scope>
    <source>
        <tissue evidence="1">Leaf</tissue>
    </source>
</reference>
<dbReference type="EMBL" id="CP039346">
    <property type="protein sequence ID" value="QCD83018.1"/>
    <property type="molecule type" value="Genomic_DNA"/>
</dbReference>
<dbReference type="AlphaFoldDB" id="A0A4D6L3G8"/>
<proteinExistence type="predicted"/>
<dbReference type="Proteomes" id="UP000501690">
    <property type="component" value="Linkage Group LG2"/>
</dbReference>
<organism evidence="1 2">
    <name type="scientific">Vigna unguiculata</name>
    <name type="common">Cowpea</name>
    <dbReference type="NCBI Taxonomy" id="3917"/>
    <lineage>
        <taxon>Eukaryota</taxon>
        <taxon>Viridiplantae</taxon>
        <taxon>Streptophyta</taxon>
        <taxon>Embryophyta</taxon>
        <taxon>Tracheophyta</taxon>
        <taxon>Spermatophyta</taxon>
        <taxon>Magnoliopsida</taxon>
        <taxon>eudicotyledons</taxon>
        <taxon>Gunneridae</taxon>
        <taxon>Pentapetalae</taxon>
        <taxon>rosids</taxon>
        <taxon>fabids</taxon>
        <taxon>Fabales</taxon>
        <taxon>Fabaceae</taxon>
        <taxon>Papilionoideae</taxon>
        <taxon>50 kb inversion clade</taxon>
        <taxon>NPAAA clade</taxon>
        <taxon>indigoferoid/millettioid clade</taxon>
        <taxon>Phaseoleae</taxon>
        <taxon>Vigna</taxon>
    </lineage>
</organism>
<evidence type="ECO:0000313" key="1">
    <source>
        <dbReference type="EMBL" id="QCD83018.1"/>
    </source>
</evidence>
<keyword evidence="2" id="KW-1185">Reference proteome</keyword>
<sequence>MEACSAHDHHCNTSPGNVQHHDNEAFLNLAHNPWKPPRTSDNHPTVNHATTIATTDQRFLHRSSVITVPTAVAHSHHLSHGSLHESVTGEKRREPLHFTSLENGSSRRRCTFVAKV</sequence>
<name>A0A4D6L3G8_VIGUN</name>
<accession>A0A4D6L3G8</accession>
<gene>
    <name evidence="1" type="ORF">DEO72_LG2g3360</name>
</gene>